<dbReference type="RefSeq" id="WP_324613726.1">
    <property type="nucleotide sequence ID" value="NZ_FMTM01000002.1"/>
</dbReference>
<evidence type="ECO:0000256" key="4">
    <source>
        <dbReference type="ARBA" id="ARBA00022982"/>
    </source>
</evidence>
<keyword evidence="4" id="KW-0249">Electron transport</keyword>
<feature type="signal peptide" evidence="7">
    <location>
        <begin position="1"/>
        <end position="24"/>
    </location>
</feature>
<dbReference type="GO" id="GO:0009055">
    <property type="term" value="F:electron transfer activity"/>
    <property type="evidence" value="ECO:0007669"/>
    <property type="project" value="InterPro"/>
</dbReference>
<protein>
    <submittedName>
        <fullName evidence="9">Cytochrome c</fullName>
    </submittedName>
</protein>
<evidence type="ECO:0000256" key="2">
    <source>
        <dbReference type="ARBA" id="ARBA00022617"/>
    </source>
</evidence>
<keyword evidence="1" id="KW-0813">Transport</keyword>
<accession>A0A1G4QVN7</accession>
<gene>
    <name evidence="9" type="ORF">SAMN02927900_01899</name>
</gene>
<keyword evidence="5 6" id="KW-0408">Iron</keyword>
<sequence length="129" mass="13661">MKPICLGSMLVFSLSLAAAGQGLAQEPVNPEGERLFRTRCGTCHSANSGENRMGPHLSGLLGRSAGTIEGARYSKALGGSGIVWDEERLQAFLANPRQVVPGTTMTVSIRDEAQRSAIIAYLRSLSTAN</sequence>
<dbReference type="InterPro" id="IPR002327">
    <property type="entry name" value="Cyt_c_1A/1B"/>
</dbReference>
<dbReference type="Pfam" id="PF00034">
    <property type="entry name" value="Cytochrom_C"/>
    <property type="match status" value="1"/>
</dbReference>
<evidence type="ECO:0000256" key="1">
    <source>
        <dbReference type="ARBA" id="ARBA00022448"/>
    </source>
</evidence>
<dbReference type="AlphaFoldDB" id="A0A1G4QVN7"/>
<feature type="chain" id="PRO_5011774771" evidence="7">
    <location>
        <begin position="25"/>
        <end position="129"/>
    </location>
</feature>
<evidence type="ECO:0000256" key="3">
    <source>
        <dbReference type="ARBA" id="ARBA00022723"/>
    </source>
</evidence>
<evidence type="ECO:0000256" key="7">
    <source>
        <dbReference type="SAM" id="SignalP"/>
    </source>
</evidence>
<dbReference type="GO" id="GO:0046872">
    <property type="term" value="F:metal ion binding"/>
    <property type="evidence" value="ECO:0007669"/>
    <property type="project" value="UniProtKB-KW"/>
</dbReference>
<dbReference type="GO" id="GO:0020037">
    <property type="term" value="F:heme binding"/>
    <property type="evidence" value="ECO:0007669"/>
    <property type="project" value="InterPro"/>
</dbReference>
<keyword evidence="7" id="KW-0732">Signal</keyword>
<dbReference type="SUPFAM" id="SSF46626">
    <property type="entry name" value="Cytochrome c"/>
    <property type="match status" value="1"/>
</dbReference>
<organism evidence="9 10">
    <name type="scientific">Rhizobium mongolense subsp. loessense</name>
    <dbReference type="NCBI Taxonomy" id="158890"/>
    <lineage>
        <taxon>Bacteria</taxon>
        <taxon>Pseudomonadati</taxon>
        <taxon>Pseudomonadota</taxon>
        <taxon>Alphaproteobacteria</taxon>
        <taxon>Hyphomicrobiales</taxon>
        <taxon>Rhizobiaceae</taxon>
        <taxon>Rhizobium/Agrobacterium group</taxon>
        <taxon>Rhizobium</taxon>
    </lineage>
</organism>
<reference evidence="9 10" key="1">
    <citation type="submission" date="2016-10" db="EMBL/GenBank/DDBJ databases">
        <authorList>
            <person name="de Groot N.N."/>
        </authorList>
    </citation>
    <scope>NUCLEOTIDE SEQUENCE [LARGE SCALE GENOMIC DNA]</scope>
    <source>
        <strain evidence="9 10">CGMCC 1.3401</strain>
    </source>
</reference>
<dbReference type="InterPro" id="IPR036909">
    <property type="entry name" value="Cyt_c-like_dom_sf"/>
</dbReference>
<dbReference type="Gene3D" id="1.10.760.10">
    <property type="entry name" value="Cytochrome c-like domain"/>
    <property type="match status" value="1"/>
</dbReference>
<dbReference type="InterPro" id="IPR009056">
    <property type="entry name" value="Cyt_c-like_dom"/>
</dbReference>
<name>A0A1G4QVN7_9HYPH</name>
<dbReference type="EMBL" id="FMTM01000002">
    <property type="protein sequence ID" value="SCW48505.1"/>
    <property type="molecule type" value="Genomic_DNA"/>
</dbReference>
<evidence type="ECO:0000259" key="8">
    <source>
        <dbReference type="PROSITE" id="PS51007"/>
    </source>
</evidence>
<dbReference type="PRINTS" id="PR00604">
    <property type="entry name" value="CYTCHRMECIAB"/>
</dbReference>
<evidence type="ECO:0000313" key="9">
    <source>
        <dbReference type="EMBL" id="SCW48505.1"/>
    </source>
</evidence>
<dbReference type="PANTHER" id="PTHR11961">
    <property type="entry name" value="CYTOCHROME C"/>
    <property type="match status" value="1"/>
</dbReference>
<keyword evidence="2 6" id="KW-0349">Heme</keyword>
<evidence type="ECO:0000313" key="10">
    <source>
        <dbReference type="Proteomes" id="UP000199542"/>
    </source>
</evidence>
<dbReference type="PROSITE" id="PS51007">
    <property type="entry name" value="CYTC"/>
    <property type="match status" value="1"/>
</dbReference>
<dbReference type="Proteomes" id="UP000199542">
    <property type="component" value="Unassembled WGS sequence"/>
</dbReference>
<evidence type="ECO:0000256" key="6">
    <source>
        <dbReference type="PROSITE-ProRule" id="PRU00433"/>
    </source>
</evidence>
<proteinExistence type="predicted"/>
<feature type="domain" description="Cytochrome c" evidence="8">
    <location>
        <begin position="27"/>
        <end position="126"/>
    </location>
</feature>
<keyword evidence="3 6" id="KW-0479">Metal-binding</keyword>
<evidence type="ECO:0000256" key="5">
    <source>
        <dbReference type="ARBA" id="ARBA00023004"/>
    </source>
</evidence>